<dbReference type="PANTHER" id="PTHR46910:SF3">
    <property type="entry name" value="HALOTOLERANCE PROTEIN 9-RELATED"/>
    <property type="match status" value="1"/>
</dbReference>
<evidence type="ECO:0000256" key="3">
    <source>
        <dbReference type="ARBA" id="ARBA00023125"/>
    </source>
</evidence>
<feature type="region of interest" description="Disordered" evidence="5">
    <location>
        <begin position="113"/>
        <end position="137"/>
    </location>
</feature>
<organism evidence="6 7">
    <name type="scientific">Cladophialophora chaetospira</name>
    <dbReference type="NCBI Taxonomy" id="386627"/>
    <lineage>
        <taxon>Eukaryota</taxon>
        <taxon>Fungi</taxon>
        <taxon>Dikarya</taxon>
        <taxon>Ascomycota</taxon>
        <taxon>Pezizomycotina</taxon>
        <taxon>Eurotiomycetes</taxon>
        <taxon>Chaetothyriomycetidae</taxon>
        <taxon>Chaetothyriales</taxon>
        <taxon>Herpotrichiellaceae</taxon>
        <taxon>Cladophialophora</taxon>
    </lineage>
</organism>
<comment type="subcellular location">
    <subcellularLocation>
        <location evidence="1">Nucleus</location>
    </subcellularLocation>
</comment>
<dbReference type="Proteomes" id="UP001172673">
    <property type="component" value="Unassembled WGS sequence"/>
</dbReference>
<evidence type="ECO:0008006" key="8">
    <source>
        <dbReference type="Google" id="ProtNLM"/>
    </source>
</evidence>
<keyword evidence="4" id="KW-0539">Nucleus</keyword>
<evidence type="ECO:0000256" key="4">
    <source>
        <dbReference type="ARBA" id="ARBA00023242"/>
    </source>
</evidence>
<keyword evidence="2" id="KW-0479">Metal-binding</keyword>
<accession>A0AA39CFE7</accession>
<gene>
    <name evidence="6" type="ORF">H2200_009225</name>
</gene>
<dbReference type="GO" id="GO:0005634">
    <property type="term" value="C:nucleus"/>
    <property type="evidence" value="ECO:0007669"/>
    <property type="project" value="UniProtKB-SubCell"/>
</dbReference>
<dbReference type="EMBL" id="JAPDRK010000014">
    <property type="protein sequence ID" value="KAJ9606264.1"/>
    <property type="molecule type" value="Genomic_DNA"/>
</dbReference>
<proteinExistence type="predicted"/>
<protein>
    <recommendedName>
        <fullName evidence="8">Transcription factor domain-containing protein</fullName>
    </recommendedName>
</protein>
<reference evidence="6" key="1">
    <citation type="submission" date="2022-10" db="EMBL/GenBank/DDBJ databases">
        <title>Culturing micro-colonial fungi from biological soil crusts in the Mojave desert and describing Neophaeococcomyces mojavensis, and introducing the new genera and species Taxawa tesnikishii.</title>
        <authorList>
            <person name="Kurbessoian T."/>
            <person name="Stajich J.E."/>
        </authorList>
    </citation>
    <scope>NUCLEOTIDE SEQUENCE</scope>
    <source>
        <strain evidence="6">TK_41</strain>
    </source>
</reference>
<evidence type="ECO:0000256" key="2">
    <source>
        <dbReference type="ARBA" id="ARBA00022723"/>
    </source>
</evidence>
<feature type="compositionally biased region" description="Polar residues" evidence="5">
    <location>
        <begin position="122"/>
        <end position="137"/>
    </location>
</feature>
<feature type="region of interest" description="Disordered" evidence="5">
    <location>
        <begin position="1"/>
        <end position="54"/>
    </location>
</feature>
<dbReference type="PANTHER" id="PTHR46910">
    <property type="entry name" value="TRANSCRIPTION FACTOR PDR1"/>
    <property type="match status" value="1"/>
</dbReference>
<evidence type="ECO:0000313" key="7">
    <source>
        <dbReference type="Proteomes" id="UP001172673"/>
    </source>
</evidence>
<evidence type="ECO:0000256" key="1">
    <source>
        <dbReference type="ARBA" id="ARBA00004123"/>
    </source>
</evidence>
<comment type="caution">
    <text evidence="6">The sequence shown here is derived from an EMBL/GenBank/DDBJ whole genome shotgun (WGS) entry which is preliminary data.</text>
</comment>
<keyword evidence="3" id="KW-0238">DNA-binding</keyword>
<dbReference type="GO" id="GO:0046872">
    <property type="term" value="F:metal ion binding"/>
    <property type="evidence" value="ECO:0007669"/>
    <property type="project" value="UniProtKB-KW"/>
</dbReference>
<dbReference type="GO" id="GO:0003700">
    <property type="term" value="F:DNA-binding transcription factor activity"/>
    <property type="evidence" value="ECO:0007669"/>
    <property type="project" value="InterPro"/>
</dbReference>
<name>A0AA39CFE7_9EURO</name>
<evidence type="ECO:0000313" key="6">
    <source>
        <dbReference type="EMBL" id="KAJ9606264.1"/>
    </source>
</evidence>
<evidence type="ECO:0000256" key="5">
    <source>
        <dbReference type="SAM" id="MobiDB-lite"/>
    </source>
</evidence>
<dbReference type="AlphaFoldDB" id="A0AA39CFE7"/>
<dbReference type="GO" id="GO:0003677">
    <property type="term" value="F:DNA binding"/>
    <property type="evidence" value="ECO:0007669"/>
    <property type="project" value="UniProtKB-KW"/>
</dbReference>
<dbReference type="InterPro" id="IPR050987">
    <property type="entry name" value="AtrR-like"/>
</dbReference>
<sequence>MDISSVSNAKDARPRSGETDIDQSTQNKRPRLKPRIPAVPSSATAPGENEALGEVLQRLRRDVDQLSRINHQKSVPPGQPVQLIESTAQTQPSAMGDLVPQPTSDLLYPLDLPGVSPGEPNEVSSDSSHTDTFNSSSVWGSPGAIANKIGAIRGAMLSDWFLDESMFAHGNKTVPLTLPPPAQLRHQVDLFLSEFDDYSPFFRNACLQQRISAALHSLSYSERRTTIYVPSQHCTTFAILSNIIWFAETVTASISTMDPNTGQNWFLQGKRLMEEFEDVIGDSLEVVAYHMLAAGSLMEAEKLRQAALHIVRALHTARSIGLGDKDRWKGDPDSIIAPRCLLMVLYFQEKRVHYKCGIPYLLRPDDVDIDEFLPLSGEPGIDDAKLEVVEAMVSYSKLWTSIWSDLLAPNAKHAGKWSEMQIADAKVVIKYQELAERLLWDTNKVQEYVVSGVTVTCMRQKLQAFLAPISNPRADPKRQRSCFNICKSIVAAIASYVERFVCKRPVGYFLTCSLVDCVFYLKQEQTEPSTFAEQVDLRDLFKEIKDVLESLALSVGCAQRALDALRCVLVMSSDWNFGVESNDSSGASQPVRTNPHGAFTDKGRLFVTSYSDGSLTETMDFLGVLPM</sequence>
<dbReference type="CDD" id="cd12148">
    <property type="entry name" value="fungal_TF_MHR"/>
    <property type="match status" value="1"/>
</dbReference>
<keyword evidence="7" id="KW-1185">Reference proteome</keyword>